<organism evidence="10 11">
    <name type="scientific">Coffea canephora</name>
    <name type="common">Robusta coffee</name>
    <dbReference type="NCBI Taxonomy" id="49390"/>
    <lineage>
        <taxon>Eukaryota</taxon>
        <taxon>Viridiplantae</taxon>
        <taxon>Streptophyta</taxon>
        <taxon>Embryophyta</taxon>
        <taxon>Tracheophyta</taxon>
        <taxon>Spermatophyta</taxon>
        <taxon>Magnoliopsida</taxon>
        <taxon>eudicotyledons</taxon>
        <taxon>Gunneridae</taxon>
        <taxon>Pentapetalae</taxon>
        <taxon>asterids</taxon>
        <taxon>lamiids</taxon>
        <taxon>Gentianales</taxon>
        <taxon>Rubiaceae</taxon>
        <taxon>Ixoroideae</taxon>
        <taxon>Gardenieae complex</taxon>
        <taxon>Bertiereae - Coffeeae clade</taxon>
        <taxon>Coffeeae</taxon>
        <taxon>Coffea</taxon>
    </lineage>
</organism>
<dbReference type="STRING" id="49390.A0A068UUZ1"/>
<dbReference type="InterPro" id="IPR047664">
    <property type="entry name" value="SWEET"/>
</dbReference>
<dbReference type="InParanoid" id="A0A068UUZ1"/>
<accession>A0A068UUZ1</accession>
<feature type="transmembrane region" description="Helical" evidence="9">
    <location>
        <begin position="45"/>
        <end position="65"/>
    </location>
</feature>
<dbReference type="FunFam" id="1.20.1280.290:FF:000001">
    <property type="entry name" value="Bidirectional sugar transporter SWEET"/>
    <property type="match status" value="1"/>
</dbReference>
<dbReference type="OrthoDB" id="409725at2759"/>
<evidence type="ECO:0000256" key="8">
    <source>
        <dbReference type="ARBA" id="ARBA00023136"/>
    </source>
</evidence>
<evidence type="ECO:0000256" key="7">
    <source>
        <dbReference type="ARBA" id="ARBA00022989"/>
    </source>
</evidence>
<keyword evidence="5 9" id="KW-0812">Transmembrane</keyword>
<feature type="transmembrane region" description="Helical" evidence="9">
    <location>
        <begin position="192"/>
        <end position="214"/>
    </location>
</feature>
<gene>
    <name evidence="10" type="ORF">GSCOC_T00035602001</name>
</gene>
<evidence type="ECO:0000313" key="10">
    <source>
        <dbReference type="EMBL" id="CDP12191.1"/>
    </source>
</evidence>
<name>A0A068UUZ1_COFCA</name>
<sequence>MVSGDIARTVVGIIGNVIALVLFLSPVPTFVRICKKKSVEQYSAVPYLATFINCALWVLYGLPMVHPNSTLVVTINGTGFVIEVVFLLLFIAYSDPKKRLKVVVIVVVESLSVAVLALLVLTLAHTTKLRSAVVGSICMAANIMMYASPLAVMKLVITTKSVEFMPFFLSLASFANGISWTAYALIRFDPFIAAPNGMGSLLGLAQLMLYATFYKSTKRQLAERKARGEVGLTEKAGNGHTKSTTIVAIDGSRGESPEWHESTQTDALGGRPFPCPALAQLADFHRLFLRRFNVCSQFLSPHFFLILIRAAIHIWSCITSKTCSQSLFACFLFLIFFSFSSLEEAWF</sequence>
<feature type="transmembrane region" description="Helical" evidence="9">
    <location>
        <begin position="102"/>
        <end position="125"/>
    </location>
</feature>
<evidence type="ECO:0000256" key="9">
    <source>
        <dbReference type="SAM" id="Phobius"/>
    </source>
</evidence>
<dbReference type="Pfam" id="PF03083">
    <property type="entry name" value="MtN3_slv"/>
    <property type="match status" value="2"/>
</dbReference>
<dbReference type="FunCoup" id="A0A068UUZ1">
    <property type="interactions" value="362"/>
</dbReference>
<keyword evidence="11" id="KW-1185">Reference proteome</keyword>
<evidence type="ECO:0000256" key="4">
    <source>
        <dbReference type="ARBA" id="ARBA00022597"/>
    </source>
</evidence>
<feature type="transmembrane region" description="Helical" evidence="9">
    <location>
        <begin position="131"/>
        <end position="152"/>
    </location>
</feature>
<dbReference type="PANTHER" id="PTHR10791">
    <property type="entry name" value="RAG1-ACTIVATING PROTEIN 1"/>
    <property type="match status" value="1"/>
</dbReference>
<comment type="subcellular location">
    <subcellularLocation>
        <location evidence="1">Endomembrane system</location>
        <topology evidence="1">Multi-pass membrane protein</topology>
    </subcellularLocation>
</comment>
<feature type="transmembrane region" description="Helical" evidence="9">
    <location>
        <begin position="164"/>
        <end position="186"/>
    </location>
</feature>
<dbReference type="GO" id="GO:0051260">
    <property type="term" value="P:protein homooligomerization"/>
    <property type="evidence" value="ECO:0007669"/>
    <property type="project" value="UniProtKB-ARBA"/>
</dbReference>
<keyword evidence="4" id="KW-0762">Sugar transport</keyword>
<keyword evidence="3" id="KW-0813">Transport</keyword>
<dbReference type="GO" id="GO:0051119">
    <property type="term" value="F:sugar transmembrane transporter activity"/>
    <property type="evidence" value="ECO:0007669"/>
    <property type="project" value="InterPro"/>
</dbReference>
<dbReference type="PhylomeDB" id="A0A068UUZ1"/>
<evidence type="ECO:0000256" key="6">
    <source>
        <dbReference type="ARBA" id="ARBA00022737"/>
    </source>
</evidence>
<dbReference type="PANTHER" id="PTHR10791:SF130">
    <property type="entry name" value="BIDIRECTIONAL SUGAR TRANSPORTER SWEET6-RELATED"/>
    <property type="match status" value="1"/>
</dbReference>
<feature type="transmembrane region" description="Helical" evidence="9">
    <location>
        <begin position="294"/>
        <end position="312"/>
    </location>
</feature>
<evidence type="ECO:0008006" key="12">
    <source>
        <dbReference type="Google" id="ProtNLM"/>
    </source>
</evidence>
<keyword evidence="7 9" id="KW-1133">Transmembrane helix</keyword>
<reference evidence="11" key="1">
    <citation type="journal article" date="2014" name="Science">
        <title>The coffee genome provides insight into the convergent evolution of caffeine biosynthesis.</title>
        <authorList>
            <person name="Denoeud F."/>
            <person name="Carretero-Paulet L."/>
            <person name="Dereeper A."/>
            <person name="Droc G."/>
            <person name="Guyot R."/>
            <person name="Pietrella M."/>
            <person name="Zheng C."/>
            <person name="Alberti A."/>
            <person name="Anthony F."/>
            <person name="Aprea G."/>
            <person name="Aury J.M."/>
            <person name="Bento P."/>
            <person name="Bernard M."/>
            <person name="Bocs S."/>
            <person name="Campa C."/>
            <person name="Cenci A."/>
            <person name="Combes M.C."/>
            <person name="Crouzillat D."/>
            <person name="Da Silva C."/>
            <person name="Daddiego L."/>
            <person name="De Bellis F."/>
            <person name="Dussert S."/>
            <person name="Garsmeur O."/>
            <person name="Gayraud T."/>
            <person name="Guignon V."/>
            <person name="Jahn K."/>
            <person name="Jamilloux V."/>
            <person name="Joet T."/>
            <person name="Labadie K."/>
            <person name="Lan T."/>
            <person name="Leclercq J."/>
            <person name="Lepelley M."/>
            <person name="Leroy T."/>
            <person name="Li L.T."/>
            <person name="Librado P."/>
            <person name="Lopez L."/>
            <person name="Munoz A."/>
            <person name="Noel B."/>
            <person name="Pallavicini A."/>
            <person name="Perrotta G."/>
            <person name="Poncet V."/>
            <person name="Pot D."/>
            <person name="Priyono X."/>
            <person name="Rigoreau M."/>
            <person name="Rouard M."/>
            <person name="Rozas J."/>
            <person name="Tranchant-Dubreuil C."/>
            <person name="VanBuren R."/>
            <person name="Zhang Q."/>
            <person name="Andrade A.C."/>
            <person name="Argout X."/>
            <person name="Bertrand B."/>
            <person name="de Kochko A."/>
            <person name="Graziosi G."/>
            <person name="Henry R.J."/>
            <person name="Jayarama X."/>
            <person name="Ming R."/>
            <person name="Nagai C."/>
            <person name="Rounsley S."/>
            <person name="Sankoff D."/>
            <person name="Giuliano G."/>
            <person name="Albert V.A."/>
            <person name="Wincker P."/>
            <person name="Lashermes P."/>
        </authorList>
    </citation>
    <scope>NUCLEOTIDE SEQUENCE [LARGE SCALE GENOMIC DNA]</scope>
    <source>
        <strain evidence="11">cv. DH200-94</strain>
    </source>
</reference>
<evidence type="ECO:0000256" key="2">
    <source>
        <dbReference type="ARBA" id="ARBA00007809"/>
    </source>
</evidence>
<dbReference type="Proteomes" id="UP000295252">
    <property type="component" value="Chromosome X"/>
</dbReference>
<dbReference type="Gene3D" id="1.20.1280.290">
    <property type="match status" value="2"/>
</dbReference>
<dbReference type="InterPro" id="IPR004316">
    <property type="entry name" value="SWEET_rpt"/>
</dbReference>
<evidence type="ECO:0000256" key="5">
    <source>
        <dbReference type="ARBA" id="ARBA00022692"/>
    </source>
</evidence>
<dbReference type="Gramene" id="CDP12191">
    <property type="protein sequence ID" value="CDP12191"/>
    <property type="gene ID" value="GSCOC_T00035602001"/>
</dbReference>
<feature type="transmembrane region" description="Helical" evidence="9">
    <location>
        <begin position="324"/>
        <end position="342"/>
    </location>
</feature>
<evidence type="ECO:0000313" key="11">
    <source>
        <dbReference type="Proteomes" id="UP000295252"/>
    </source>
</evidence>
<feature type="transmembrane region" description="Helical" evidence="9">
    <location>
        <begin position="6"/>
        <end position="24"/>
    </location>
</feature>
<keyword evidence="6" id="KW-0677">Repeat</keyword>
<evidence type="ECO:0000256" key="3">
    <source>
        <dbReference type="ARBA" id="ARBA00022448"/>
    </source>
</evidence>
<dbReference type="GO" id="GO:0012505">
    <property type="term" value="C:endomembrane system"/>
    <property type="evidence" value="ECO:0007669"/>
    <property type="project" value="UniProtKB-SubCell"/>
</dbReference>
<dbReference type="EMBL" id="HG739146">
    <property type="protein sequence ID" value="CDP12191.1"/>
    <property type="molecule type" value="Genomic_DNA"/>
</dbReference>
<dbReference type="GO" id="GO:0016020">
    <property type="term" value="C:membrane"/>
    <property type="evidence" value="ECO:0007669"/>
    <property type="project" value="InterPro"/>
</dbReference>
<proteinExistence type="inferred from homology"/>
<dbReference type="AlphaFoldDB" id="A0A068UUZ1"/>
<comment type="similarity">
    <text evidence="2">Belongs to the SWEET sugar transporter family.</text>
</comment>
<evidence type="ECO:0000256" key="1">
    <source>
        <dbReference type="ARBA" id="ARBA00004127"/>
    </source>
</evidence>
<dbReference type="FunFam" id="1.20.1280.290:FF:000002">
    <property type="entry name" value="Bidirectional sugar transporter SWEET"/>
    <property type="match status" value="1"/>
</dbReference>
<protein>
    <recommendedName>
        <fullName evidence="12">Bidirectional sugar transporter SWEET</fullName>
    </recommendedName>
</protein>
<keyword evidence="8 9" id="KW-0472">Membrane</keyword>
<dbReference type="OMA" id="AHTHERS"/>
<feature type="transmembrane region" description="Helical" evidence="9">
    <location>
        <begin position="71"/>
        <end position="90"/>
    </location>
</feature>